<organism evidence="1 2">
    <name type="scientific">Segatella hominis</name>
    <dbReference type="NCBI Taxonomy" id="2518605"/>
    <lineage>
        <taxon>Bacteria</taxon>
        <taxon>Pseudomonadati</taxon>
        <taxon>Bacteroidota</taxon>
        <taxon>Bacteroidia</taxon>
        <taxon>Bacteroidales</taxon>
        <taxon>Prevotellaceae</taxon>
        <taxon>Segatella</taxon>
    </lineage>
</organism>
<evidence type="ECO:0000313" key="2">
    <source>
        <dbReference type="Proteomes" id="UP000297872"/>
    </source>
</evidence>
<reference evidence="1 2" key="1">
    <citation type="submission" date="2019-02" db="EMBL/GenBank/DDBJ databases">
        <title>Draft Genome Sequence of the Prevotella sp. BCRC 81118, Isolated from Human Feces.</title>
        <authorList>
            <person name="Huang C.-H."/>
        </authorList>
    </citation>
    <scope>NUCLEOTIDE SEQUENCE [LARGE SCALE GENOMIC DNA]</scope>
    <source>
        <strain evidence="1 2">BCRC 81118</strain>
    </source>
</reference>
<dbReference type="EMBL" id="SGVY01000022">
    <property type="protein sequence ID" value="TFH80178.1"/>
    <property type="molecule type" value="Genomic_DNA"/>
</dbReference>
<name>A0A4Y8VIB2_9BACT</name>
<evidence type="ECO:0008006" key="3">
    <source>
        <dbReference type="Google" id="ProtNLM"/>
    </source>
</evidence>
<gene>
    <name evidence="1" type="ORF">EXN75_09255</name>
</gene>
<keyword evidence="2" id="KW-1185">Reference proteome</keyword>
<sequence>MKTILFNAMLAITMMMCSCEKFTSEEESSKPIPGENNVGLEISSKDQVKKVCKKVSFGFFKDDAKAGTISQTSDDSDFGAIHLNLAAGTYEVVAIGHNGSGTTMSSPEKITFTSNKVTDTFYYYGILDVTDGEKTTESITLKRAVGMFRLVIKDEIPEQAKKIKFYYTGGSSTLNAKTGYGCVNSKQTEILDLVKKQQVYEVYTFPHEGDKKLTVSIDILDKNDFTIATTTFSDVPILKNYITKYSGKLFTGLSGGTGDIDIDFVFDPEWAGENEYEF</sequence>
<dbReference type="RefSeq" id="WP_134843586.1">
    <property type="nucleotide sequence ID" value="NZ_SGVY01000022.1"/>
</dbReference>
<evidence type="ECO:0000313" key="1">
    <source>
        <dbReference type="EMBL" id="TFH80178.1"/>
    </source>
</evidence>
<dbReference type="Proteomes" id="UP000297872">
    <property type="component" value="Unassembled WGS sequence"/>
</dbReference>
<dbReference type="GeneID" id="302995474"/>
<accession>A0A4Y8VIB2</accession>
<protein>
    <recommendedName>
        <fullName evidence="3">FimB/Mfa2 family fimbrial subunit</fullName>
    </recommendedName>
</protein>
<dbReference type="PROSITE" id="PS51257">
    <property type="entry name" value="PROKAR_LIPOPROTEIN"/>
    <property type="match status" value="1"/>
</dbReference>
<dbReference type="AlphaFoldDB" id="A0A4Y8VIB2"/>
<dbReference type="OrthoDB" id="1081401at2"/>
<proteinExistence type="predicted"/>
<comment type="caution">
    <text evidence="1">The sequence shown here is derived from an EMBL/GenBank/DDBJ whole genome shotgun (WGS) entry which is preliminary data.</text>
</comment>